<evidence type="ECO:0000313" key="6">
    <source>
        <dbReference type="EMBL" id="GGP00192.1"/>
    </source>
</evidence>
<dbReference type="GO" id="GO:0006633">
    <property type="term" value="P:fatty acid biosynthetic process"/>
    <property type="evidence" value="ECO:0007669"/>
    <property type="project" value="InterPro"/>
</dbReference>
<dbReference type="PROSITE" id="PS00606">
    <property type="entry name" value="KS3_1"/>
    <property type="match status" value="1"/>
</dbReference>
<evidence type="ECO:0000256" key="2">
    <source>
        <dbReference type="ARBA" id="ARBA00022679"/>
    </source>
</evidence>
<organism evidence="6 7">
    <name type="scientific">Wenjunlia tyrosinilytica</name>
    <dbReference type="NCBI Taxonomy" id="1544741"/>
    <lineage>
        <taxon>Bacteria</taxon>
        <taxon>Bacillati</taxon>
        <taxon>Actinomycetota</taxon>
        <taxon>Actinomycetes</taxon>
        <taxon>Kitasatosporales</taxon>
        <taxon>Streptomycetaceae</taxon>
        <taxon>Wenjunlia</taxon>
    </lineage>
</organism>
<dbReference type="InterPro" id="IPR000794">
    <property type="entry name" value="Beta-ketoacyl_synthase"/>
</dbReference>
<dbReference type="Pfam" id="PF00109">
    <property type="entry name" value="ketoacyl-synt"/>
    <property type="match status" value="1"/>
</dbReference>
<dbReference type="PANTHER" id="PTHR11712">
    <property type="entry name" value="POLYKETIDE SYNTHASE-RELATED"/>
    <property type="match status" value="1"/>
</dbReference>
<comment type="similarity">
    <text evidence="1 4">Belongs to the thiolase-like superfamily. Beta-ketoacyl-ACP synthases family.</text>
</comment>
<keyword evidence="3" id="KW-0012">Acyltransferase</keyword>
<dbReference type="Pfam" id="PF02801">
    <property type="entry name" value="Ketoacyl-synt_C"/>
    <property type="match status" value="1"/>
</dbReference>
<dbReference type="SMART" id="SM00825">
    <property type="entry name" value="PKS_KS"/>
    <property type="match status" value="1"/>
</dbReference>
<dbReference type="RefSeq" id="WP_189135702.1">
    <property type="nucleotide sequence ID" value="NZ_BMMS01000054.1"/>
</dbReference>
<feature type="domain" description="Ketosynthase family 3 (KS3)" evidence="5">
    <location>
        <begin position="1"/>
        <end position="330"/>
    </location>
</feature>
<name>A0A917ZZ62_9ACTN</name>
<protein>
    <submittedName>
        <fullName evidence="6">3-oxoacyl-ACP synthase</fullName>
    </submittedName>
</protein>
<dbReference type="InterPro" id="IPR020841">
    <property type="entry name" value="PKS_Beta-ketoAc_synthase_dom"/>
</dbReference>
<dbReference type="InterPro" id="IPR014031">
    <property type="entry name" value="Ketoacyl_synth_C"/>
</dbReference>
<dbReference type="InterPro" id="IPR016039">
    <property type="entry name" value="Thiolase-like"/>
</dbReference>
<dbReference type="InterPro" id="IPR014030">
    <property type="entry name" value="Ketoacyl_synth_N"/>
</dbReference>
<comment type="caution">
    <text evidence="6">The sequence shown here is derived from an EMBL/GenBank/DDBJ whole genome shotgun (WGS) entry which is preliminary data.</text>
</comment>
<evidence type="ECO:0000256" key="1">
    <source>
        <dbReference type="ARBA" id="ARBA00008467"/>
    </source>
</evidence>
<reference evidence="6" key="2">
    <citation type="submission" date="2020-09" db="EMBL/GenBank/DDBJ databases">
        <authorList>
            <person name="Sun Q."/>
            <person name="Zhou Y."/>
        </authorList>
    </citation>
    <scope>NUCLEOTIDE SEQUENCE</scope>
    <source>
        <strain evidence="6">CGMCC 4.7201</strain>
    </source>
</reference>
<accession>A0A917ZZ62</accession>
<keyword evidence="7" id="KW-1185">Reference proteome</keyword>
<evidence type="ECO:0000256" key="3">
    <source>
        <dbReference type="ARBA" id="ARBA00023315"/>
    </source>
</evidence>
<evidence type="ECO:0000313" key="7">
    <source>
        <dbReference type="Proteomes" id="UP000641932"/>
    </source>
</evidence>
<evidence type="ECO:0000256" key="4">
    <source>
        <dbReference type="RuleBase" id="RU003694"/>
    </source>
</evidence>
<dbReference type="CDD" id="cd00834">
    <property type="entry name" value="KAS_I_II"/>
    <property type="match status" value="1"/>
</dbReference>
<dbReference type="SUPFAM" id="SSF53901">
    <property type="entry name" value="Thiolase-like"/>
    <property type="match status" value="2"/>
</dbReference>
<dbReference type="EMBL" id="BMMS01000054">
    <property type="protein sequence ID" value="GGP00192.1"/>
    <property type="molecule type" value="Genomic_DNA"/>
</dbReference>
<dbReference type="PROSITE" id="PS52004">
    <property type="entry name" value="KS3_2"/>
    <property type="match status" value="1"/>
</dbReference>
<reference evidence="6" key="1">
    <citation type="journal article" date="2014" name="Int. J. Syst. Evol. Microbiol.">
        <title>Complete genome sequence of Corynebacterium casei LMG S-19264T (=DSM 44701T), isolated from a smear-ripened cheese.</title>
        <authorList>
            <consortium name="US DOE Joint Genome Institute (JGI-PGF)"/>
            <person name="Walter F."/>
            <person name="Albersmeier A."/>
            <person name="Kalinowski J."/>
            <person name="Ruckert C."/>
        </authorList>
    </citation>
    <scope>NUCLEOTIDE SEQUENCE</scope>
    <source>
        <strain evidence="6">CGMCC 4.7201</strain>
    </source>
</reference>
<proteinExistence type="inferred from homology"/>
<dbReference type="InterPro" id="IPR018201">
    <property type="entry name" value="Ketoacyl_synth_AS"/>
</dbReference>
<keyword evidence="2 4" id="KW-0808">Transferase</keyword>
<dbReference type="Proteomes" id="UP000641932">
    <property type="component" value="Unassembled WGS sequence"/>
</dbReference>
<gene>
    <name evidence="6" type="primary">fabF</name>
    <name evidence="6" type="ORF">GCM10012280_68410</name>
</gene>
<dbReference type="PANTHER" id="PTHR11712:SF336">
    <property type="entry name" value="3-OXOACYL-[ACYL-CARRIER-PROTEIN] SYNTHASE, MITOCHONDRIAL"/>
    <property type="match status" value="1"/>
</dbReference>
<dbReference type="GO" id="GO:0004315">
    <property type="term" value="F:3-oxoacyl-[acyl-carrier-protein] synthase activity"/>
    <property type="evidence" value="ECO:0007669"/>
    <property type="project" value="InterPro"/>
</dbReference>
<dbReference type="AlphaFoldDB" id="A0A917ZZ62"/>
<evidence type="ECO:0000259" key="5">
    <source>
        <dbReference type="PROSITE" id="PS52004"/>
    </source>
</evidence>
<sequence>MCGLRTALFAASAARLAVDDASLDVCGSGAAIVIGTSFGEMPAFVDMAEAWHRGGWGRPEPRIAAQAPASQLGVAAAHELGAAGEVITLGTACAAGNYALGYGFDLITLGEADVAVAGGADSVNRFTHAGFHRIGALAADVCRPFDMHRDGILPGEGGVALVLEALEHAQSRGARIYAEMLGYGMTCDAKHPVAPDVDSIARCFALAHRRAGVSPQEIDYVCAHGTGTKTNDLVEARAMHAVFGEKPPPVNSIKSMLGHTMGAASGFGAVACALSVSLGFLPPTINHQVTDPEFADLDLVVNRSRNSAVRVAQNNGFAFGGNNAVTLFGSVR</sequence>
<dbReference type="Gene3D" id="3.40.47.10">
    <property type="match status" value="1"/>
</dbReference>